<evidence type="ECO:0000256" key="1">
    <source>
        <dbReference type="SAM" id="MobiDB-lite"/>
    </source>
</evidence>
<sequence length="192" mass="20945">MERRRDSQEPFYRITGSGPKTSAEIVQEARQSLRTLRTQRPFTPRDEHRQLFGEGSSRPRDGRPPSAFSLHARNFEAPDSRPGSGTRLSPLDHKPRLTVVAAAAVLGGGALEEAPALPKPPADQTDGRKGPGASRARLLRATMSTVRLPPVSPPHNTHVRRPESSDSPPGRGSLIAYLCTESSSNVKRWTVC</sequence>
<name>A0AAV6GU63_9TELE</name>
<gene>
    <name evidence="2" type="ORF">AALO_G00114330</name>
</gene>
<dbReference type="EMBL" id="JADWDJ010000008">
    <property type="protein sequence ID" value="KAG5277167.1"/>
    <property type="molecule type" value="Genomic_DNA"/>
</dbReference>
<protein>
    <submittedName>
        <fullName evidence="2">Uncharacterized protein</fullName>
    </submittedName>
</protein>
<accession>A0AAV6GU63</accession>
<dbReference type="InterPro" id="IPR038905">
    <property type="entry name" value="ARMC2"/>
</dbReference>
<dbReference type="PANTHER" id="PTHR21356:SF1">
    <property type="entry name" value="ARMADILLO REPEAT-CONTAINING PROTEIN 2"/>
    <property type="match status" value="1"/>
</dbReference>
<dbReference type="AlphaFoldDB" id="A0AAV6GU63"/>
<dbReference type="GO" id="GO:0007288">
    <property type="term" value="P:sperm axoneme assembly"/>
    <property type="evidence" value="ECO:0007669"/>
    <property type="project" value="TreeGrafter"/>
</dbReference>
<organism evidence="2 3">
    <name type="scientific">Alosa alosa</name>
    <name type="common">allis shad</name>
    <dbReference type="NCBI Taxonomy" id="278164"/>
    <lineage>
        <taxon>Eukaryota</taxon>
        <taxon>Metazoa</taxon>
        <taxon>Chordata</taxon>
        <taxon>Craniata</taxon>
        <taxon>Vertebrata</taxon>
        <taxon>Euteleostomi</taxon>
        <taxon>Actinopterygii</taxon>
        <taxon>Neopterygii</taxon>
        <taxon>Teleostei</taxon>
        <taxon>Clupei</taxon>
        <taxon>Clupeiformes</taxon>
        <taxon>Clupeoidei</taxon>
        <taxon>Clupeidae</taxon>
        <taxon>Alosa</taxon>
    </lineage>
</organism>
<evidence type="ECO:0000313" key="2">
    <source>
        <dbReference type="EMBL" id="KAG5277167.1"/>
    </source>
</evidence>
<comment type="caution">
    <text evidence="2">The sequence shown here is derived from an EMBL/GenBank/DDBJ whole genome shotgun (WGS) entry which is preliminary data.</text>
</comment>
<feature type="compositionally biased region" description="Polar residues" evidence="1">
    <location>
        <begin position="29"/>
        <end position="41"/>
    </location>
</feature>
<dbReference type="PANTHER" id="PTHR21356">
    <property type="entry name" value="ARMADILLO REPEAT CONTAINING 2"/>
    <property type="match status" value="1"/>
</dbReference>
<feature type="region of interest" description="Disordered" evidence="1">
    <location>
        <begin position="1"/>
        <end position="94"/>
    </location>
</feature>
<keyword evidence="3" id="KW-1185">Reference proteome</keyword>
<proteinExistence type="predicted"/>
<feature type="region of interest" description="Disordered" evidence="1">
    <location>
        <begin position="112"/>
        <end position="172"/>
    </location>
</feature>
<reference evidence="2" key="1">
    <citation type="submission" date="2020-10" db="EMBL/GenBank/DDBJ databases">
        <title>Chromosome-scale genome assembly of the Allis shad, Alosa alosa.</title>
        <authorList>
            <person name="Margot Z."/>
            <person name="Christophe K."/>
            <person name="Cabau C."/>
            <person name="Louis A."/>
            <person name="Berthelot C."/>
            <person name="Parey E."/>
            <person name="Roest Crollius H."/>
            <person name="Montfort J."/>
            <person name="Robinson-Rechavi M."/>
            <person name="Bucao C."/>
            <person name="Bouchez O."/>
            <person name="Gislard M."/>
            <person name="Lluch J."/>
            <person name="Milhes M."/>
            <person name="Lampietro C."/>
            <person name="Lopez Roques C."/>
            <person name="Donnadieu C."/>
            <person name="Braasch I."/>
            <person name="Desvignes T."/>
            <person name="Postlethwait J."/>
            <person name="Bobe J."/>
            <person name="Guiguen Y."/>
        </authorList>
    </citation>
    <scope>NUCLEOTIDE SEQUENCE</scope>
    <source>
        <strain evidence="2">M-15738</strain>
        <tissue evidence="2">Blood</tissue>
    </source>
</reference>
<dbReference type="Proteomes" id="UP000823561">
    <property type="component" value="Chromosome 8"/>
</dbReference>
<evidence type="ECO:0000313" key="3">
    <source>
        <dbReference type="Proteomes" id="UP000823561"/>
    </source>
</evidence>
<feature type="compositionally biased region" description="Basic and acidic residues" evidence="1">
    <location>
        <begin position="43"/>
        <end position="63"/>
    </location>
</feature>